<keyword evidence="2 4" id="KW-0378">Hydrolase</keyword>
<dbReference type="InterPro" id="IPR036526">
    <property type="entry name" value="C-N_Hydrolase_sf"/>
</dbReference>
<name>A0A6J4S3W6_9ACTN</name>
<evidence type="ECO:0000259" key="3">
    <source>
        <dbReference type="PROSITE" id="PS50263"/>
    </source>
</evidence>
<sequence length="264" mass="28456">MRAGAVQLTSSADFDRNVETADRLTRAAAQDGAELVVLPEKWSGYGSAETMSAAADRAPEAIAWAQRTAKELGIDLVAGSIATHGDADRIRNTSLHVGPDGEVKASYVKMHLFDVEVGGREYRESATDEPGDTPVLTHARGADIGLTVCYDLRFPGLFEALDAHVFTLPSAFTLATTRDHWDVLVRARAIEQQAFIVAPNQAGEHDNGMRSGGRSMIVDPWGVVLAQAGEEGETHLTADLDLDELHAIRKKLPALANRRPEVHA</sequence>
<dbReference type="EMBL" id="CADCVT010000119">
    <property type="protein sequence ID" value="CAA9488110.1"/>
    <property type="molecule type" value="Genomic_DNA"/>
</dbReference>
<feature type="domain" description="CN hydrolase" evidence="3">
    <location>
        <begin position="1"/>
        <end position="242"/>
    </location>
</feature>
<dbReference type="CDD" id="cd07572">
    <property type="entry name" value="nit"/>
    <property type="match status" value="1"/>
</dbReference>
<dbReference type="Pfam" id="PF00795">
    <property type="entry name" value="CN_hydrolase"/>
    <property type="match status" value="1"/>
</dbReference>
<dbReference type="Gene3D" id="3.60.110.10">
    <property type="entry name" value="Carbon-nitrogen hydrolase"/>
    <property type="match status" value="1"/>
</dbReference>
<accession>A0A6J4S3W6</accession>
<organism evidence="4">
    <name type="scientific">uncultured Solirubrobacteraceae bacterium</name>
    <dbReference type="NCBI Taxonomy" id="1162706"/>
    <lineage>
        <taxon>Bacteria</taxon>
        <taxon>Bacillati</taxon>
        <taxon>Actinomycetota</taxon>
        <taxon>Thermoleophilia</taxon>
        <taxon>Solirubrobacterales</taxon>
        <taxon>Solirubrobacteraceae</taxon>
        <taxon>environmental samples</taxon>
    </lineage>
</organism>
<dbReference type="SUPFAM" id="SSF56317">
    <property type="entry name" value="Carbon-nitrogen hydrolase"/>
    <property type="match status" value="1"/>
</dbReference>
<gene>
    <name evidence="4" type="ORF">AVDCRST_MAG85-1070</name>
</gene>
<evidence type="ECO:0000313" key="4">
    <source>
        <dbReference type="EMBL" id="CAA9488110.1"/>
    </source>
</evidence>
<evidence type="ECO:0000256" key="1">
    <source>
        <dbReference type="ARBA" id="ARBA00010613"/>
    </source>
</evidence>
<dbReference type="AlphaFoldDB" id="A0A6J4S3W6"/>
<dbReference type="PANTHER" id="PTHR23088">
    <property type="entry name" value="NITRILASE-RELATED"/>
    <property type="match status" value="1"/>
</dbReference>
<comment type="similarity">
    <text evidence="1">Belongs to the carbon-nitrogen hydrolase superfamily. NIT1/NIT2 family.</text>
</comment>
<dbReference type="PANTHER" id="PTHR23088:SF27">
    <property type="entry name" value="DEAMINATED GLUTATHIONE AMIDASE"/>
    <property type="match status" value="1"/>
</dbReference>
<dbReference type="GO" id="GO:0016811">
    <property type="term" value="F:hydrolase activity, acting on carbon-nitrogen (but not peptide) bonds, in linear amides"/>
    <property type="evidence" value="ECO:0007669"/>
    <property type="project" value="InterPro"/>
</dbReference>
<reference evidence="4" key="1">
    <citation type="submission" date="2020-02" db="EMBL/GenBank/DDBJ databases">
        <authorList>
            <person name="Meier V. D."/>
        </authorList>
    </citation>
    <scope>NUCLEOTIDE SEQUENCE</scope>
    <source>
        <strain evidence="4">AVDCRST_MAG85</strain>
    </source>
</reference>
<proteinExistence type="inferred from homology"/>
<dbReference type="InterPro" id="IPR045254">
    <property type="entry name" value="Nit1/2_C-N_Hydrolase"/>
</dbReference>
<dbReference type="InterPro" id="IPR003010">
    <property type="entry name" value="C-N_Hydrolase"/>
</dbReference>
<dbReference type="PROSITE" id="PS50263">
    <property type="entry name" value="CN_HYDROLASE"/>
    <property type="match status" value="1"/>
</dbReference>
<evidence type="ECO:0000256" key="2">
    <source>
        <dbReference type="ARBA" id="ARBA00022801"/>
    </source>
</evidence>
<protein>
    <submittedName>
        <fullName evidence="4">FIG003879: Predicted amidohydrolase Nit</fullName>
    </submittedName>
</protein>